<gene>
    <name evidence="8" type="ORF">BHQ18_28535</name>
</gene>
<sequence length="307" mass="30922">MNRRRAAAVGALVAAAATVLTWALAYPQGSLDTTAVRVLADCAAVLSLGLAAVPMLDGQRHRDELALRARAPLTVAAAVWVLAETARLFLTAAQTVAVRVDRLGLSTAVEFVTGTAAGRAGGLAVAAAAVVCVAAGAAPRSTATTVVAAGVAAVGVAARQLSGHLADSSLGGLAVTAHTLAAALWCGLLAALVLTVDHRGQWARILPRFSQLSLVCVVVLVTGGVVAAAGRLGAPAELFGTGYGRLLLAKVVMTAVLVGLGWRNRTMWVPAARTHRATAARSRTRSDVETGLMIVALALAAGLAVTG</sequence>
<evidence type="ECO:0000259" key="7">
    <source>
        <dbReference type="Pfam" id="PF05425"/>
    </source>
</evidence>
<feature type="transmembrane region" description="Helical" evidence="6">
    <location>
        <begin position="116"/>
        <end position="136"/>
    </location>
</feature>
<keyword evidence="4 6" id="KW-1133">Transmembrane helix</keyword>
<comment type="subcellular location">
    <subcellularLocation>
        <location evidence="1">Cell membrane</location>
        <topology evidence="1">Multi-pass membrane protein</topology>
    </subcellularLocation>
</comment>
<dbReference type="AlphaFoldDB" id="A0A1E3R7M5"/>
<evidence type="ECO:0000256" key="3">
    <source>
        <dbReference type="ARBA" id="ARBA00022692"/>
    </source>
</evidence>
<feature type="domain" description="Copper resistance protein D" evidence="7">
    <location>
        <begin position="203"/>
        <end position="303"/>
    </location>
</feature>
<dbReference type="GO" id="GO:0006825">
    <property type="term" value="P:copper ion transport"/>
    <property type="evidence" value="ECO:0007669"/>
    <property type="project" value="InterPro"/>
</dbReference>
<evidence type="ECO:0000313" key="8">
    <source>
        <dbReference type="EMBL" id="ODQ85751.1"/>
    </source>
</evidence>
<dbReference type="STRING" id="1776.BHQ18_28535"/>
<feature type="transmembrane region" description="Helical" evidence="6">
    <location>
        <begin position="209"/>
        <end position="230"/>
    </location>
</feature>
<keyword evidence="9" id="KW-1185">Reference proteome</keyword>
<dbReference type="RefSeq" id="WP_069417007.1">
    <property type="nucleotide sequence ID" value="NZ_JACKUL010000027.1"/>
</dbReference>
<keyword evidence="5 6" id="KW-0472">Membrane</keyword>
<feature type="transmembrane region" description="Helical" evidence="6">
    <location>
        <begin position="288"/>
        <end position="306"/>
    </location>
</feature>
<comment type="caution">
    <text evidence="8">The sequence shown here is derived from an EMBL/GenBank/DDBJ whole genome shotgun (WGS) entry which is preliminary data.</text>
</comment>
<protein>
    <submittedName>
        <fullName evidence="8">Copper resistance protein CopD</fullName>
    </submittedName>
</protein>
<accession>A0A1E3R7M5</accession>
<dbReference type="EMBL" id="MIHA01000044">
    <property type="protein sequence ID" value="ODQ85751.1"/>
    <property type="molecule type" value="Genomic_DNA"/>
</dbReference>
<keyword evidence="3 6" id="KW-0812">Transmembrane</keyword>
<dbReference type="Pfam" id="PF05425">
    <property type="entry name" value="CopD"/>
    <property type="match status" value="1"/>
</dbReference>
<name>A0A1E3R7M5_MYCFV</name>
<feature type="transmembrane region" description="Helical" evidence="6">
    <location>
        <begin position="143"/>
        <end position="161"/>
    </location>
</feature>
<keyword evidence="2" id="KW-1003">Cell membrane</keyword>
<evidence type="ECO:0000256" key="5">
    <source>
        <dbReference type="ARBA" id="ARBA00023136"/>
    </source>
</evidence>
<dbReference type="PANTHER" id="PTHR34820:SF4">
    <property type="entry name" value="INNER MEMBRANE PROTEIN YEBZ"/>
    <property type="match status" value="1"/>
</dbReference>
<dbReference type="Proteomes" id="UP000094053">
    <property type="component" value="Unassembled WGS sequence"/>
</dbReference>
<feature type="transmembrane region" description="Helical" evidence="6">
    <location>
        <begin position="242"/>
        <end position="262"/>
    </location>
</feature>
<reference evidence="9" key="1">
    <citation type="submission" date="2016-09" db="EMBL/GenBank/DDBJ databases">
        <authorList>
            <person name="Greninger A.L."/>
            <person name="Jerome K.R."/>
            <person name="Mcnair B."/>
            <person name="Wallis C."/>
            <person name="Fang F."/>
        </authorList>
    </citation>
    <scope>NUCLEOTIDE SEQUENCE [LARGE SCALE GENOMIC DNA]</scope>
    <source>
        <strain evidence="9">M6</strain>
    </source>
</reference>
<feature type="transmembrane region" description="Helical" evidence="6">
    <location>
        <begin position="35"/>
        <end position="53"/>
    </location>
</feature>
<dbReference type="PANTHER" id="PTHR34820">
    <property type="entry name" value="INNER MEMBRANE PROTEIN YEBZ"/>
    <property type="match status" value="1"/>
</dbReference>
<dbReference type="InterPro" id="IPR032694">
    <property type="entry name" value="CopC/D"/>
</dbReference>
<evidence type="ECO:0000256" key="6">
    <source>
        <dbReference type="SAM" id="Phobius"/>
    </source>
</evidence>
<evidence type="ECO:0000256" key="4">
    <source>
        <dbReference type="ARBA" id="ARBA00022989"/>
    </source>
</evidence>
<proteinExistence type="predicted"/>
<evidence type="ECO:0000256" key="1">
    <source>
        <dbReference type="ARBA" id="ARBA00004651"/>
    </source>
</evidence>
<feature type="transmembrane region" description="Helical" evidence="6">
    <location>
        <begin position="173"/>
        <end position="197"/>
    </location>
</feature>
<feature type="transmembrane region" description="Helical" evidence="6">
    <location>
        <begin position="73"/>
        <end position="96"/>
    </location>
</feature>
<evidence type="ECO:0000313" key="9">
    <source>
        <dbReference type="Proteomes" id="UP000094053"/>
    </source>
</evidence>
<organism evidence="8 9">
    <name type="scientific">Mycolicibacterium flavescens</name>
    <name type="common">Mycobacterium flavescens</name>
    <dbReference type="NCBI Taxonomy" id="1776"/>
    <lineage>
        <taxon>Bacteria</taxon>
        <taxon>Bacillati</taxon>
        <taxon>Actinomycetota</taxon>
        <taxon>Actinomycetes</taxon>
        <taxon>Mycobacteriales</taxon>
        <taxon>Mycobacteriaceae</taxon>
        <taxon>Mycolicibacterium</taxon>
    </lineage>
</organism>
<dbReference type="GO" id="GO:0005886">
    <property type="term" value="C:plasma membrane"/>
    <property type="evidence" value="ECO:0007669"/>
    <property type="project" value="UniProtKB-SubCell"/>
</dbReference>
<dbReference type="InterPro" id="IPR008457">
    <property type="entry name" value="Cu-R_CopD_dom"/>
</dbReference>
<evidence type="ECO:0000256" key="2">
    <source>
        <dbReference type="ARBA" id="ARBA00022475"/>
    </source>
</evidence>